<feature type="transmembrane region" description="Helical" evidence="7">
    <location>
        <begin position="326"/>
        <end position="359"/>
    </location>
</feature>
<dbReference type="GO" id="GO:0016787">
    <property type="term" value="F:hydrolase activity"/>
    <property type="evidence" value="ECO:0007669"/>
    <property type="project" value="UniProtKB-KW"/>
</dbReference>
<dbReference type="GO" id="GO:0022857">
    <property type="term" value="F:transmembrane transporter activity"/>
    <property type="evidence" value="ECO:0007669"/>
    <property type="project" value="TreeGrafter"/>
</dbReference>
<keyword evidence="10" id="KW-0067">ATP-binding</keyword>
<evidence type="ECO:0000256" key="7">
    <source>
        <dbReference type="SAM" id="Phobius"/>
    </source>
</evidence>
<comment type="subcellular location">
    <subcellularLocation>
        <location evidence="1">Cell membrane</location>
        <topology evidence="1">Multi-pass membrane protein</topology>
    </subcellularLocation>
</comment>
<feature type="domain" description="ABC3 transporter permease C-terminal" evidence="8">
    <location>
        <begin position="284"/>
        <end position="393"/>
    </location>
</feature>
<evidence type="ECO:0000256" key="5">
    <source>
        <dbReference type="ARBA" id="ARBA00023136"/>
    </source>
</evidence>
<keyword evidence="5 7" id="KW-0472">Membrane</keyword>
<accession>A0A644WKY5</accession>
<gene>
    <name evidence="10" type="primary">macB_31</name>
    <name evidence="10" type="ORF">SDC9_50729</name>
</gene>
<dbReference type="EMBL" id="VSSQ01001040">
    <property type="protein sequence ID" value="MPM04452.1"/>
    <property type="molecule type" value="Genomic_DNA"/>
</dbReference>
<organism evidence="10">
    <name type="scientific">bioreactor metagenome</name>
    <dbReference type="NCBI Taxonomy" id="1076179"/>
    <lineage>
        <taxon>unclassified sequences</taxon>
        <taxon>metagenomes</taxon>
        <taxon>ecological metagenomes</taxon>
    </lineage>
</organism>
<keyword evidence="10" id="KW-0378">Hydrolase</keyword>
<evidence type="ECO:0000256" key="1">
    <source>
        <dbReference type="ARBA" id="ARBA00004651"/>
    </source>
</evidence>
<dbReference type="GO" id="GO:0005886">
    <property type="term" value="C:plasma membrane"/>
    <property type="evidence" value="ECO:0007669"/>
    <property type="project" value="UniProtKB-SubCell"/>
</dbReference>
<keyword evidence="4 7" id="KW-1133">Transmembrane helix</keyword>
<dbReference type="PANTHER" id="PTHR30572:SF4">
    <property type="entry name" value="ABC TRANSPORTER PERMEASE YTRF"/>
    <property type="match status" value="1"/>
</dbReference>
<dbReference type="AlphaFoldDB" id="A0A644WKY5"/>
<evidence type="ECO:0000259" key="8">
    <source>
        <dbReference type="Pfam" id="PF02687"/>
    </source>
</evidence>
<evidence type="ECO:0000256" key="4">
    <source>
        <dbReference type="ARBA" id="ARBA00022989"/>
    </source>
</evidence>
<evidence type="ECO:0000256" key="2">
    <source>
        <dbReference type="ARBA" id="ARBA00022475"/>
    </source>
</evidence>
<reference evidence="10" key="1">
    <citation type="submission" date="2019-08" db="EMBL/GenBank/DDBJ databases">
        <authorList>
            <person name="Kucharzyk K."/>
            <person name="Murdoch R.W."/>
            <person name="Higgins S."/>
            <person name="Loffler F."/>
        </authorList>
    </citation>
    <scope>NUCLEOTIDE SEQUENCE</scope>
</reference>
<dbReference type="Pfam" id="PF02687">
    <property type="entry name" value="FtsX"/>
    <property type="match status" value="1"/>
</dbReference>
<feature type="transmembrane region" description="Helical" evidence="7">
    <location>
        <begin position="21"/>
        <end position="44"/>
    </location>
</feature>
<feature type="domain" description="MacB-like periplasmic core" evidence="9">
    <location>
        <begin position="20"/>
        <end position="244"/>
    </location>
</feature>
<evidence type="ECO:0000259" key="9">
    <source>
        <dbReference type="Pfam" id="PF12704"/>
    </source>
</evidence>
<keyword evidence="2" id="KW-1003">Cell membrane</keyword>
<dbReference type="GO" id="GO:0005524">
    <property type="term" value="F:ATP binding"/>
    <property type="evidence" value="ECO:0007669"/>
    <property type="project" value="UniProtKB-KW"/>
</dbReference>
<comment type="caution">
    <text evidence="10">The sequence shown here is derived from an EMBL/GenBank/DDBJ whole genome shotgun (WGS) entry which is preliminary data.</text>
</comment>
<evidence type="ECO:0000313" key="10">
    <source>
        <dbReference type="EMBL" id="MPM04452.1"/>
    </source>
</evidence>
<comment type="similarity">
    <text evidence="6">Belongs to the ABC-4 integral membrane protein family.</text>
</comment>
<feature type="transmembrane region" description="Helical" evidence="7">
    <location>
        <begin position="365"/>
        <end position="387"/>
    </location>
</feature>
<keyword evidence="10" id="KW-0547">Nucleotide-binding</keyword>
<evidence type="ECO:0000256" key="6">
    <source>
        <dbReference type="ARBA" id="ARBA00038076"/>
    </source>
</evidence>
<feature type="transmembrane region" description="Helical" evidence="7">
    <location>
        <begin position="280"/>
        <end position="305"/>
    </location>
</feature>
<proteinExistence type="inferred from homology"/>
<dbReference type="InterPro" id="IPR003838">
    <property type="entry name" value="ABC3_permease_C"/>
</dbReference>
<dbReference type="InterPro" id="IPR050250">
    <property type="entry name" value="Macrolide_Exporter_MacB"/>
</dbReference>
<dbReference type="PANTHER" id="PTHR30572">
    <property type="entry name" value="MEMBRANE COMPONENT OF TRANSPORTER-RELATED"/>
    <property type="match status" value="1"/>
</dbReference>
<name>A0A644WKY5_9ZZZZ</name>
<dbReference type="EC" id="3.6.3.-" evidence="10"/>
<dbReference type="Pfam" id="PF12704">
    <property type="entry name" value="MacB_PCD"/>
    <property type="match status" value="1"/>
</dbReference>
<evidence type="ECO:0000256" key="3">
    <source>
        <dbReference type="ARBA" id="ARBA00022692"/>
    </source>
</evidence>
<dbReference type="InterPro" id="IPR025857">
    <property type="entry name" value="MacB_PCD"/>
</dbReference>
<keyword evidence="3 7" id="KW-0812">Transmembrane</keyword>
<protein>
    <submittedName>
        <fullName evidence="10">Macrolide export ATP-binding/permease protein MacB</fullName>
        <ecNumber evidence="10">3.6.3.-</ecNumber>
    </submittedName>
</protein>
<sequence>MFQECIKMAIDGMITNKLRTFLTMLGIVIGVGAVIAMVSLGFGMQEQVKNNISSLGSNLLIVMSGGRTASGARIAAGSGSKLTYDDAKAIEKNVDGVKYVAPSVQASYQLVVGNQNWTSTVEGTTPNIIDIRSFKIDDGHMFTDRDLNSRSRVCVIGQTVVDNLYPEGSPVGKIIRINKSPFQVIGTLAAKGQSANGQDQDDVVYIPLTTAQQRVMGITYIRNITVQAENENTVDSAQADIEALLRTRHKIKAGGDDDFTVRNLSALMETMVETTGTITLLLGIIAAISLLVGGIGIMNIMLVSVTERTREIGIRKALGATYNNILLQFLIEAVVIGVAGGIIGTIFGVVTALVIANFAGWSAVISVWAIIIAVVFSVGIGLFFGIYPARQAALLDPIDALRYE</sequence>